<name>A0A8J7J6Z4_9CYAN</name>
<organism evidence="4 5">
    <name type="scientific">Lusitaniella coriacea LEGE 07157</name>
    <dbReference type="NCBI Taxonomy" id="945747"/>
    <lineage>
        <taxon>Bacteria</taxon>
        <taxon>Bacillati</taxon>
        <taxon>Cyanobacteriota</taxon>
        <taxon>Cyanophyceae</taxon>
        <taxon>Spirulinales</taxon>
        <taxon>Lusitaniellaceae</taxon>
        <taxon>Lusitaniella</taxon>
    </lineage>
</organism>
<dbReference type="PANTHER" id="PTHR43405">
    <property type="entry name" value="GLYCOSYL HYDROLASE DIGH"/>
    <property type="match status" value="1"/>
</dbReference>
<keyword evidence="2" id="KW-1133">Transmembrane helix</keyword>
<dbReference type="InterPro" id="IPR017853">
    <property type="entry name" value="GH"/>
</dbReference>
<evidence type="ECO:0000259" key="3">
    <source>
        <dbReference type="Pfam" id="PF02638"/>
    </source>
</evidence>
<dbReference type="SUPFAM" id="SSF51445">
    <property type="entry name" value="(Trans)glycosidases"/>
    <property type="match status" value="1"/>
</dbReference>
<feature type="transmembrane region" description="Helical" evidence="2">
    <location>
        <begin position="12"/>
        <end position="32"/>
    </location>
</feature>
<dbReference type="Pfam" id="PF02638">
    <property type="entry name" value="GHL10"/>
    <property type="match status" value="1"/>
</dbReference>
<evidence type="ECO:0000313" key="4">
    <source>
        <dbReference type="EMBL" id="MBE9119089.1"/>
    </source>
</evidence>
<protein>
    <submittedName>
        <fullName evidence="4">Family 10 glycosylhydrolase</fullName>
    </submittedName>
</protein>
<feature type="domain" description="Glycosyl hydrolase-like 10" evidence="3">
    <location>
        <begin position="110"/>
        <end position="274"/>
    </location>
</feature>
<gene>
    <name evidence="4" type="ORF">IQ249_24845</name>
</gene>
<keyword evidence="5" id="KW-1185">Reference proteome</keyword>
<sequence>MPQSKKKPKGCGCSSIPLSVIFLLFGSGYFLFAQRNNLNLGQWLPSELANNIPFLEVSSPEPVPSPEMTIQPASPLPQASIVAPTPSPSATVVASPAIAPKPNSWQTKTIRGIYISRYQITNNASEEAIRANVRYYREKGFNTIIHGVFGNACPMYESKVMQQTFGSKSCPNEFEEEWLTWLIDEAHKQGMQVHAYFEKGIKIDKNSPIFDRAIERGWLVAGVDRTHPGVEHYVLDVGVPEVANFYTNILVEFVQKYPTVDAVQWDDYLGYYAELPGNVDRTPKLTQFVKGAIAAMKKANPAVSFDLCHHNPYWAKRYFAADWANWGIDRAFIQVYSEANFKEEMKYIKEIDGIAISERQLNRLGDLAENPQIKGILLFPLSGKPKELAAQVHELMD</sequence>
<dbReference type="Gene3D" id="3.20.20.80">
    <property type="entry name" value="Glycosidases"/>
    <property type="match status" value="1"/>
</dbReference>
<keyword evidence="1" id="KW-0732">Signal</keyword>
<dbReference type="Proteomes" id="UP000654482">
    <property type="component" value="Unassembled WGS sequence"/>
</dbReference>
<evidence type="ECO:0000313" key="5">
    <source>
        <dbReference type="Proteomes" id="UP000654482"/>
    </source>
</evidence>
<proteinExistence type="predicted"/>
<dbReference type="PANTHER" id="PTHR43405:SF1">
    <property type="entry name" value="GLYCOSYL HYDROLASE DIGH"/>
    <property type="match status" value="1"/>
</dbReference>
<dbReference type="InterPro" id="IPR003790">
    <property type="entry name" value="GHL10"/>
</dbReference>
<comment type="caution">
    <text evidence="4">The sequence shown here is derived from an EMBL/GenBank/DDBJ whole genome shotgun (WGS) entry which is preliminary data.</text>
</comment>
<evidence type="ECO:0000256" key="1">
    <source>
        <dbReference type="ARBA" id="ARBA00022729"/>
    </source>
</evidence>
<dbReference type="AlphaFoldDB" id="A0A8J7J6Z4"/>
<keyword evidence="2" id="KW-0812">Transmembrane</keyword>
<dbReference type="RefSeq" id="WP_194032181.1">
    <property type="nucleotide sequence ID" value="NZ_JADEWZ010000078.1"/>
</dbReference>
<reference evidence="4" key="1">
    <citation type="submission" date="2020-10" db="EMBL/GenBank/DDBJ databases">
        <authorList>
            <person name="Castelo-Branco R."/>
            <person name="Eusebio N."/>
            <person name="Adriana R."/>
            <person name="Vieira A."/>
            <person name="Brugerolle De Fraissinette N."/>
            <person name="Rezende De Castro R."/>
            <person name="Schneider M.P."/>
            <person name="Vasconcelos V."/>
            <person name="Leao P.N."/>
        </authorList>
    </citation>
    <scope>NUCLEOTIDE SEQUENCE</scope>
    <source>
        <strain evidence="4">LEGE 07157</strain>
    </source>
</reference>
<accession>A0A8J7J6Z4</accession>
<dbReference type="EMBL" id="JADEWZ010000078">
    <property type="protein sequence ID" value="MBE9119089.1"/>
    <property type="molecule type" value="Genomic_DNA"/>
</dbReference>
<evidence type="ECO:0000256" key="2">
    <source>
        <dbReference type="SAM" id="Phobius"/>
    </source>
</evidence>
<dbReference type="InterPro" id="IPR052177">
    <property type="entry name" value="Divisome_Glycosyl_Hydrolase"/>
</dbReference>
<keyword evidence="2" id="KW-0472">Membrane</keyword>